<feature type="compositionally biased region" description="Polar residues" evidence="1">
    <location>
        <begin position="274"/>
        <end position="284"/>
    </location>
</feature>
<gene>
    <name evidence="2" type="ORF">KIPB_002924</name>
</gene>
<dbReference type="Proteomes" id="UP000265618">
    <property type="component" value="Unassembled WGS sequence"/>
</dbReference>
<feature type="compositionally biased region" description="Basic and acidic residues" evidence="1">
    <location>
        <begin position="285"/>
        <end position="302"/>
    </location>
</feature>
<comment type="caution">
    <text evidence="2">The sequence shown here is derived from an EMBL/GenBank/DDBJ whole genome shotgun (WGS) entry which is preliminary data.</text>
</comment>
<evidence type="ECO:0000313" key="3">
    <source>
        <dbReference type="Proteomes" id="UP000265618"/>
    </source>
</evidence>
<keyword evidence="3" id="KW-1185">Reference proteome</keyword>
<proteinExistence type="predicted"/>
<reference evidence="2 3" key="1">
    <citation type="journal article" date="2018" name="PLoS ONE">
        <title>The draft genome of Kipferlia bialata reveals reductive genome evolution in fornicate parasites.</title>
        <authorList>
            <person name="Tanifuji G."/>
            <person name="Takabayashi S."/>
            <person name="Kume K."/>
            <person name="Takagi M."/>
            <person name="Nakayama T."/>
            <person name="Kamikawa R."/>
            <person name="Inagaki Y."/>
            <person name="Hashimoto T."/>
        </authorList>
    </citation>
    <scope>NUCLEOTIDE SEQUENCE [LARGE SCALE GENOMIC DNA]</scope>
    <source>
        <strain evidence="2">NY0173</strain>
    </source>
</reference>
<evidence type="ECO:0000313" key="2">
    <source>
        <dbReference type="EMBL" id="GIQ81886.1"/>
    </source>
</evidence>
<protein>
    <submittedName>
        <fullName evidence="2">Uncharacterized protein</fullName>
    </submittedName>
</protein>
<dbReference type="AlphaFoldDB" id="A0A9K3CRN9"/>
<sequence length="515" mass="56575">MTICSDAPDGLCLYSLDTQGLIEIRPLLTRFGLPQVSRESRSVKGSRSVQAKDDVDIDMTGDGVPVDETEGSLFMSTLHGEVVIYHIQGVTLYRVCPWLCGATNRVIWDRVLSFGDLHRVSDEPRTLKEFPGVPVNVFSALVAAQDLVDDLKATEDRSTEPDADSAGAVLSYRLALLSHCIQGLAAARGDAQWNSDLQRSVVSLSRWVVGTSVVNSTALVSTAEDLVSLANILHKHSQGVLATQMLRSVSACPVYLSLSDQRARDAFTQAIGTFTAQDSGTSQTDRGRERERERKPQPGESRRIWVSVRDSPREDVPQFQVPVPPDADAEGLLARVWAMRNDPEVSLGPVWTERAVLSGRVFGLFSNIVNKVNPTQQLSAVNTRQGYRPGTRTCPFVVVPYSPKTIRYSVHVGTELMGHVRLSVLPSTLLGDTLETLVQKRMEDIRMISKYPNLPEHVVRSASLYEQAELKGGLTPITKQITIWDCMAPDQVGFSGGEGARKDLVLRLDVTGIER</sequence>
<evidence type="ECO:0000256" key="1">
    <source>
        <dbReference type="SAM" id="MobiDB-lite"/>
    </source>
</evidence>
<name>A0A9K3CRN9_9EUKA</name>
<dbReference type="EMBL" id="BDIP01000525">
    <property type="protein sequence ID" value="GIQ81886.1"/>
    <property type="molecule type" value="Genomic_DNA"/>
</dbReference>
<feature type="region of interest" description="Disordered" evidence="1">
    <location>
        <begin position="274"/>
        <end position="302"/>
    </location>
</feature>
<organism evidence="2 3">
    <name type="scientific">Kipferlia bialata</name>
    <dbReference type="NCBI Taxonomy" id="797122"/>
    <lineage>
        <taxon>Eukaryota</taxon>
        <taxon>Metamonada</taxon>
        <taxon>Carpediemonas-like organisms</taxon>
        <taxon>Kipferlia</taxon>
    </lineage>
</organism>
<accession>A0A9K3CRN9</accession>